<dbReference type="AlphaFoldDB" id="A0A9D6V1S0"/>
<protein>
    <submittedName>
        <fullName evidence="1">DUF1848 domain-containing protein</fullName>
    </submittedName>
</protein>
<organism evidence="1 2">
    <name type="scientific">Desulfomonile tiedjei</name>
    <dbReference type="NCBI Taxonomy" id="2358"/>
    <lineage>
        <taxon>Bacteria</taxon>
        <taxon>Pseudomonadati</taxon>
        <taxon>Thermodesulfobacteriota</taxon>
        <taxon>Desulfomonilia</taxon>
        <taxon>Desulfomonilales</taxon>
        <taxon>Desulfomonilaceae</taxon>
        <taxon>Desulfomonile</taxon>
    </lineage>
</organism>
<accession>A0A9D6V1S0</accession>
<dbReference type="Pfam" id="PF08902">
    <property type="entry name" value="DUF1848"/>
    <property type="match status" value="1"/>
</dbReference>
<comment type="caution">
    <text evidence="1">The sequence shown here is derived from an EMBL/GenBank/DDBJ whole genome shotgun (WGS) entry which is preliminary data.</text>
</comment>
<evidence type="ECO:0000313" key="2">
    <source>
        <dbReference type="Proteomes" id="UP000807825"/>
    </source>
</evidence>
<sequence length="311" mass="35722">MHVISASRRTDIPAFHADWFMRRIRDRRVQVLAPFGGGVFEVSLDPSDVIAIVFWTKDAAPILSQLEELVQLGHCFTFLYSINNYPHFLEPNVPPLTHTMKVLEKLAKLLPPYSLRWRYDTIVMTDQLDERWHLNNFRNLCLELAPYTRECIFSFCDYYKKTIRNMKRLVPEFQEPEESRCVEIAVQLANIAESRGIKLKSCAHDFLVSDKIGKSRCIDPGVLLNVVDSQERRSAVERLKFVATRKDCGCAASKDIGAYDSCAHGCVYCYANANADLARRNLMKIDRDQLCLDPKICGRRSRIDTDAHSNE</sequence>
<gene>
    <name evidence="1" type="ORF">HY912_10210</name>
</gene>
<proteinExistence type="predicted"/>
<dbReference type="Proteomes" id="UP000807825">
    <property type="component" value="Unassembled WGS sequence"/>
</dbReference>
<evidence type="ECO:0000313" key="1">
    <source>
        <dbReference type="EMBL" id="MBI5249857.1"/>
    </source>
</evidence>
<reference evidence="1" key="1">
    <citation type="submission" date="2020-07" db="EMBL/GenBank/DDBJ databases">
        <title>Huge and variable diversity of episymbiotic CPR bacteria and DPANN archaea in groundwater ecosystems.</title>
        <authorList>
            <person name="He C.Y."/>
            <person name="Keren R."/>
            <person name="Whittaker M."/>
            <person name="Farag I.F."/>
            <person name="Doudna J."/>
            <person name="Cate J.H.D."/>
            <person name="Banfield J.F."/>
        </authorList>
    </citation>
    <scope>NUCLEOTIDE SEQUENCE</scope>
    <source>
        <strain evidence="1">NC_groundwater_1664_Pr3_B-0.1um_52_9</strain>
    </source>
</reference>
<dbReference type="EMBL" id="JACRDE010000274">
    <property type="protein sequence ID" value="MBI5249857.1"/>
    <property type="molecule type" value="Genomic_DNA"/>
</dbReference>
<name>A0A9D6V1S0_9BACT</name>
<dbReference type="InterPro" id="IPR014998">
    <property type="entry name" value="DUF1848"/>
</dbReference>